<keyword evidence="3" id="KW-1003">Cell membrane</keyword>
<evidence type="ECO:0000256" key="2">
    <source>
        <dbReference type="ARBA" id="ARBA00022448"/>
    </source>
</evidence>
<dbReference type="AlphaFoldDB" id="L0A096"/>
<dbReference type="PANTHER" id="PTHR11795">
    <property type="entry name" value="BRANCHED-CHAIN AMINO ACID TRANSPORT SYSTEM PERMEASE PROTEIN LIVH"/>
    <property type="match status" value="1"/>
</dbReference>
<evidence type="ECO:0000313" key="10">
    <source>
        <dbReference type="EMBL" id="AFZ66440.1"/>
    </source>
</evidence>
<organism evidence="10 11">
    <name type="scientific">Deinococcus peraridilitoris (strain DSM 19664 / LMG 22246 / CIP 109416 / KR-200)</name>
    <dbReference type="NCBI Taxonomy" id="937777"/>
    <lineage>
        <taxon>Bacteria</taxon>
        <taxon>Thermotogati</taxon>
        <taxon>Deinococcota</taxon>
        <taxon>Deinococci</taxon>
        <taxon>Deinococcales</taxon>
        <taxon>Deinococcaceae</taxon>
        <taxon>Deinococcus</taxon>
    </lineage>
</organism>
<dbReference type="InterPro" id="IPR001851">
    <property type="entry name" value="ABC_transp_permease"/>
</dbReference>
<name>L0A096_DEIPD</name>
<protein>
    <submittedName>
        <fullName evidence="10">Branched-chain amino acid ABC-type transport system, permease component</fullName>
    </submittedName>
</protein>
<keyword evidence="5" id="KW-0029">Amino-acid transport</keyword>
<dbReference type="CDD" id="cd06582">
    <property type="entry name" value="TM_PBP1_LivH_like"/>
    <property type="match status" value="1"/>
</dbReference>
<feature type="transmembrane region" description="Helical" evidence="9">
    <location>
        <begin position="81"/>
        <end position="98"/>
    </location>
</feature>
<dbReference type="PANTHER" id="PTHR11795:SF445">
    <property type="entry name" value="AMINO ACID ABC TRANSPORTER PERMEASE PROTEIN"/>
    <property type="match status" value="1"/>
</dbReference>
<dbReference type="eggNOG" id="COG0559">
    <property type="taxonomic scope" value="Bacteria"/>
</dbReference>
<keyword evidence="4 9" id="KW-0812">Transmembrane</keyword>
<evidence type="ECO:0000256" key="9">
    <source>
        <dbReference type="SAM" id="Phobius"/>
    </source>
</evidence>
<proteinExistence type="inferred from homology"/>
<dbReference type="HOGENOM" id="CLU_039929_2_0_0"/>
<dbReference type="GO" id="GO:0006865">
    <property type="term" value="P:amino acid transport"/>
    <property type="evidence" value="ECO:0007669"/>
    <property type="project" value="UniProtKB-KW"/>
</dbReference>
<dbReference type="EMBL" id="CP003382">
    <property type="protein sequence ID" value="AFZ66440.1"/>
    <property type="molecule type" value="Genomic_DNA"/>
</dbReference>
<evidence type="ECO:0000256" key="4">
    <source>
        <dbReference type="ARBA" id="ARBA00022692"/>
    </source>
</evidence>
<feature type="transmembrane region" description="Helical" evidence="9">
    <location>
        <begin position="266"/>
        <end position="290"/>
    </location>
</feature>
<feature type="transmembrane region" description="Helical" evidence="9">
    <location>
        <begin position="176"/>
        <end position="198"/>
    </location>
</feature>
<keyword evidence="11" id="KW-1185">Reference proteome</keyword>
<feature type="transmembrane region" description="Helical" evidence="9">
    <location>
        <begin position="104"/>
        <end position="123"/>
    </location>
</feature>
<evidence type="ECO:0000313" key="11">
    <source>
        <dbReference type="Proteomes" id="UP000010467"/>
    </source>
</evidence>
<keyword evidence="6 9" id="KW-1133">Transmembrane helix</keyword>
<keyword evidence="2" id="KW-0813">Transport</keyword>
<dbReference type="Pfam" id="PF02653">
    <property type="entry name" value="BPD_transp_2"/>
    <property type="match status" value="1"/>
</dbReference>
<evidence type="ECO:0000256" key="3">
    <source>
        <dbReference type="ARBA" id="ARBA00022475"/>
    </source>
</evidence>
<evidence type="ECO:0000256" key="6">
    <source>
        <dbReference type="ARBA" id="ARBA00022989"/>
    </source>
</evidence>
<reference evidence="11" key="1">
    <citation type="submission" date="2012-03" db="EMBL/GenBank/DDBJ databases">
        <title>Complete sequence of chromosome of Deinococcus peraridilitoris DSM 19664.</title>
        <authorList>
            <person name="Lucas S."/>
            <person name="Copeland A."/>
            <person name="Lapidus A."/>
            <person name="Glavina del Rio T."/>
            <person name="Dalin E."/>
            <person name="Tice H."/>
            <person name="Bruce D."/>
            <person name="Goodwin L."/>
            <person name="Pitluck S."/>
            <person name="Peters L."/>
            <person name="Mikhailova N."/>
            <person name="Lu M."/>
            <person name="Kyrpides N."/>
            <person name="Mavromatis K."/>
            <person name="Ivanova N."/>
            <person name="Brettin T."/>
            <person name="Detter J.C."/>
            <person name="Han C."/>
            <person name="Larimer F."/>
            <person name="Land M."/>
            <person name="Hauser L."/>
            <person name="Markowitz V."/>
            <person name="Cheng J.-F."/>
            <person name="Hugenholtz P."/>
            <person name="Woyke T."/>
            <person name="Wu D."/>
            <person name="Pukall R."/>
            <person name="Steenblock K."/>
            <person name="Brambilla E."/>
            <person name="Klenk H.-P."/>
            <person name="Eisen J.A."/>
        </authorList>
    </citation>
    <scope>NUCLEOTIDE SEQUENCE [LARGE SCALE GENOMIC DNA]</scope>
    <source>
        <strain evidence="11">DSM 19664 / LMG 22246 / CIP 109416 / KR-200</strain>
    </source>
</reference>
<dbReference type="KEGG" id="dpd:Deipe_0869"/>
<dbReference type="GO" id="GO:0022857">
    <property type="term" value="F:transmembrane transporter activity"/>
    <property type="evidence" value="ECO:0007669"/>
    <property type="project" value="InterPro"/>
</dbReference>
<dbReference type="RefSeq" id="WP_015234750.1">
    <property type="nucleotide sequence ID" value="NC_019793.1"/>
</dbReference>
<evidence type="ECO:0000256" key="8">
    <source>
        <dbReference type="ARBA" id="ARBA00037998"/>
    </source>
</evidence>
<dbReference type="Proteomes" id="UP000010467">
    <property type="component" value="Chromosome"/>
</dbReference>
<feature type="transmembrane region" description="Helical" evidence="9">
    <location>
        <begin position="51"/>
        <end position="74"/>
    </location>
</feature>
<evidence type="ECO:0000256" key="5">
    <source>
        <dbReference type="ARBA" id="ARBA00022970"/>
    </source>
</evidence>
<comment type="similarity">
    <text evidence="8">Belongs to the binding-protein-dependent transport system permease family. LivHM subfamily.</text>
</comment>
<dbReference type="GO" id="GO:0005886">
    <property type="term" value="C:plasma membrane"/>
    <property type="evidence" value="ECO:0007669"/>
    <property type="project" value="UniProtKB-SubCell"/>
</dbReference>
<dbReference type="STRING" id="937777.Deipe_0869"/>
<accession>L0A096</accession>
<gene>
    <name evidence="10" type="ordered locus">Deipe_0869</name>
</gene>
<evidence type="ECO:0000256" key="7">
    <source>
        <dbReference type="ARBA" id="ARBA00023136"/>
    </source>
</evidence>
<sequence>MLASKNNKHLQRFLTVAAGIVILAVVAAQLLSRSGAEASFDISAQTIIQGLLVGGVYGLIGLGLSLIFGVMRVVNFAHGDALTLGMFLALFMFNRLGLDPYVTILIALPVGFALGYGIQRFVLARLPEGVGNSSLLATLGIGLIFSNSIFLGFGAQPQSVNVPYAISTVNIAGVQLSIPFLVAGLITAISITSLNFLLYRTEIGRAIRATAQNSLGAELQGVNTRQIQAIVFGIGITLALVAGILLLPILGSVIPTIGENFLLKAFVVTVLGGLGNLSGAIIGGLFLGVVETVGASGQIGSIGLNAWRDAFGLTMFVLVLLFRPEGLFGKTVKRV</sequence>
<dbReference type="OrthoDB" id="9807115at2"/>
<dbReference type="InterPro" id="IPR052157">
    <property type="entry name" value="BCAA_transport_permease"/>
</dbReference>
<dbReference type="PATRIC" id="fig|937777.3.peg.876"/>
<feature type="transmembrane region" description="Helical" evidence="9">
    <location>
        <begin position="135"/>
        <end position="156"/>
    </location>
</feature>
<feature type="transmembrane region" description="Helical" evidence="9">
    <location>
        <begin position="12"/>
        <end position="31"/>
    </location>
</feature>
<keyword evidence="7 9" id="KW-0472">Membrane</keyword>
<evidence type="ECO:0000256" key="1">
    <source>
        <dbReference type="ARBA" id="ARBA00004651"/>
    </source>
</evidence>
<comment type="subcellular location">
    <subcellularLocation>
        <location evidence="1">Cell membrane</location>
        <topology evidence="1">Multi-pass membrane protein</topology>
    </subcellularLocation>
</comment>
<feature type="transmembrane region" description="Helical" evidence="9">
    <location>
        <begin position="229"/>
        <end position="254"/>
    </location>
</feature>